<comment type="caution">
    <text evidence="1">The sequence shown here is derived from an EMBL/GenBank/DDBJ whole genome shotgun (WGS) entry which is preliminary data.</text>
</comment>
<proteinExistence type="predicted"/>
<protein>
    <submittedName>
        <fullName evidence="1">Uncharacterized protein</fullName>
    </submittedName>
</protein>
<organism evidence="1 2">
    <name type="scientific">Neofusicoccum parvum</name>
    <dbReference type="NCBI Taxonomy" id="310453"/>
    <lineage>
        <taxon>Eukaryota</taxon>
        <taxon>Fungi</taxon>
        <taxon>Dikarya</taxon>
        <taxon>Ascomycota</taxon>
        <taxon>Pezizomycotina</taxon>
        <taxon>Dothideomycetes</taxon>
        <taxon>Dothideomycetes incertae sedis</taxon>
        <taxon>Botryosphaeriales</taxon>
        <taxon>Botryosphaeriaceae</taxon>
        <taxon>Neofusicoccum</taxon>
    </lineage>
</organism>
<gene>
    <name evidence="1" type="primary">g3696</name>
    <name evidence="1" type="ORF">NpPPO83_00003696</name>
</gene>
<keyword evidence="2" id="KW-1185">Reference proteome</keyword>
<sequence>MPPPPATASLDSAIAKSAQLSKIIWASSATTHFAIKQLVRYSRRLNQGLVRLRAVPPAHPANRAAVDACNRKLDECVSFIDECISFRRDSVLSAGVAALSVDRNDFPTGRALLLSGELLMQVEQLEASLREFP</sequence>
<name>A0ACB5RWR4_9PEZI</name>
<dbReference type="EMBL" id="BSXG01000016">
    <property type="protein sequence ID" value="GME25008.1"/>
    <property type="molecule type" value="Genomic_DNA"/>
</dbReference>
<dbReference type="Proteomes" id="UP001165186">
    <property type="component" value="Unassembled WGS sequence"/>
</dbReference>
<accession>A0ACB5RWR4</accession>
<evidence type="ECO:0000313" key="2">
    <source>
        <dbReference type="Proteomes" id="UP001165186"/>
    </source>
</evidence>
<reference evidence="1" key="1">
    <citation type="submission" date="2024-09" db="EMBL/GenBank/DDBJ databases">
        <title>Draft Genome Sequences of Neofusicoccum parvum.</title>
        <authorList>
            <person name="Ashida A."/>
            <person name="Camagna M."/>
            <person name="Tanaka A."/>
            <person name="Takemoto D."/>
        </authorList>
    </citation>
    <scope>NUCLEOTIDE SEQUENCE</scope>
    <source>
        <strain evidence="1">PPO83</strain>
    </source>
</reference>
<evidence type="ECO:0000313" key="1">
    <source>
        <dbReference type="EMBL" id="GME25008.1"/>
    </source>
</evidence>